<feature type="region of interest" description="Disordered" evidence="1">
    <location>
        <begin position="382"/>
        <end position="410"/>
    </location>
</feature>
<feature type="transmembrane region" description="Helical" evidence="2">
    <location>
        <begin position="111"/>
        <end position="132"/>
    </location>
</feature>
<reference evidence="3" key="1">
    <citation type="submission" date="2023-10" db="EMBL/GenBank/DDBJ databases">
        <authorList>
            <person name="Chen Y."/>
            <person name="Shah S."/>
            <person name="Dougan E. K."/>
            <person name="Thang M."/>
            <person name="Chan C."/>
        </authorList>
    </citation>
    <scope>NUCLEOTIDE SEQUENCE [LARGE SCALE GENOMIC DNA]</scope>
</reference>
<evidence type="ECO:0000313" key="4">
    <source>
        <dbReference type="Proteomes" id="UP001189429"/>
    </source>
</evidence>
<gene>
    <name evidence="3" type="ORF">PCOR1329_LOCUS63456</name>
</gene>
<accession>A0ABN9W5F7</accession>
<dbReference type="PANTHER" id="PTHR23528">
    <property type="match status" value="1"/>
</dbReference>
<keyword evidence="2" id="KW-1133">Transmembrane helix</keyword>
<proteinExistence type="predicted"/>
<feature type="transmembrane region" description="Helical" evidence="2">
    <location>
        <begin position="346"/>
        <end position="364"/>
    </location>
</feature>
<feature type="compositionally biased region" description="Low complexity" evidence="1">
    <location>
        <begin position="396"/>
        <end position="410"/>
    </location>
</feature>
<sequence length="410" mass="42578">AVAQEPLAQVRVCGLTSVGLAYGFMLADQGLLVAPLEAERLFPEQASLGLGCLAVCCGLAQLVGPAAGKWSDSYSSVFGRRRPCMVMSLVGIVFLTGGLRVCSELRWRSSFLLVFLLQQVCWNVILTVQAGLVPDQVPVEQQGFAGGATAAFTLTGALGALLLVRLVGGLGLQTHYAIAVALAALCTAAVCATADEEPSLPACPPARAASVWSQVCASYEVDLSRHPDFAKLLLSKTMYCSSVMVKGFLFFFIQDTFRLSDNQRAQALVGQVAIAAETTAALSAGLAMLLLDRARPRAPLGAAAEAAPEATFGALSLPTAAAKEGCQVPPCAAGRLLARSAAVSCASWMGLLWFGPLLVGLGVLRSRQAGVEADTDGLCGARVKSPRVPSPTPRANRSSESLNLSLRGAA</sequence>
<evidence type="ECO:0000256" key="2">
    <source>
        <dbReference type="SAM" id="Phobius"/>
    </source>
</evidence>
<dbReference type="SUPFAM" id="SSF103473">
    <property type="entry name" value="MFS general substrate transporter"/>
    <property type="match status" value="1"/>
</dbReference>
<keyword evidence="2" id="KW-0472">Membrane</keyword>
<organism evidence="3 4">
    <name type="scientific">Prorocentrum cordatum</name>
    <dbReference type="NCBI Taxonomy" id="2364126"/>
    <lineage>
        <taxon>Eukaryota</taxon>
        <taxon>Sar</taxon>
        <taxon>Alveolata</taxon>
        <taxon>Dinophyceae</taxon>
        <taxon>Prorocentrales</taxon>
        <taxon>Prorocentraceae</taxon>
        <taxon>Prorocentrum</taxon>
    </lineage>
</organism>
<evidence type="ECO:0000313" key="3">
    <source>
        <dbReference type="EMBL" id="CAK0880253.1"/>
    </source>
</evidence>
<dbReference type="Gene3D" id="1.20.1250.20">
    <property type="entry name" value="MFS general substrate transporter like domains"/>
    <property type="match status" value="1"/>
</dbReference>
<dbReference type="EMBL" id="CAUYUJ010018055">
    <property type="protein sequence ID" value="CAK0880253.1"/>
    <property type="molecule type" value="Genomic_DNA"/>
</dbReference>
<evidence type="ECO:0000256" key="1">
    <source>
        <dbReference type="SAM" id="MobiDB-lite"/>
    </source>
</evidence>
<keyword evidence="2" id="KW-0812">Transmembrane</keyword>
<feature type="transmembrane region" description="Helical" evidence="2">
    <location>
        <begin position="80"/>
        <end position="99"/>
    </location>
</feature>
<evidence type="ECO:0008006" key="5">
    <source>
        <dbReference type="Google" id="ProtNLM"/>
    </source>
</evidence>
<feature type="transmembrane region" description="Helical" evidence="2">
    <location>
        <begin position="6"/>
        <end position="27"/>
    </location>
</feature>
<feature type="transmembrane region" description="Helical" evidence="2">
    <location>
        <begin position="265"/>
        <end position="291"/>
    </location>
</feature>
<feature type="transmembrane region" description="Helical" evidence="2">
    <location>
        <begin position="233"/>
        <end position="253"/>
    </location>
</feature>
<dbReference type="InterPro" id="IPR036259">
    <property type="entry name" value="MFS_trans_sf"/>
</dbReference>
<feature type="non-terminal residue" evidence="3">
    <location>
        <position position="410"/>
    </location>
</feature>
<dbReference type="Proteomes" id="UP001189429">
    <property type="component" value="Unassembled WGS sequence"/>
</dbReference>
<protein>
    <recommendedName>
        <fullName evidence="5">Solute carrier family 40 protein</fullName>
    </recommendedName>
</protein>
<name>A0ABN9W5F7_9DINO</name>
<dbReference type="PANTHER" id="PTHR23528:SF1">
    <property type="entry name" value="MAJOR FACILITATOR SUPERFAMILY (MFS) PROFILE DOMAIN-CONTAINING PROTEIN"/>
    <property type="match status" value="1"/>
</dbReference>
<feature type="non-terminal residue" evidence="3">
    <location>
        <position position="1"/>
    </location>
</feature>
<comment type="caution">
    <text evidence="3">The sequence shown here is derived from an EMBL/GenBank/DDBJ whole genome shotgun (WGS) entry which is preliminary data.</text>
</comment>
<feature type="transmembrane region" description="Helical" evidence="2">
    <location>
        <begin position="144"/>
        <end position="164"/>
    </location>
</feature>
<keyword evidence="4" id="KW-1185">Reference proteome</keyword>